<protein>
    <submittedName>
        <fullName evidence="1">HAD family phosphatase</fullName>
    </submittedName>
</protein>
<evidence type="ECO:0000313" key="2">
    <source>
        <dbReference type="Proteomes" id="UP000304953"/>
    </source>
</evidence>
<gene>
    <name evidence="1" type="ORF">E5329_06855</name>
</gene>
<reference evidence="1" key="1">
    <citation type="submission" date="2019-04" db="EMBL/GenBank/DDBJ databases">
        <title>Microbes associate with the intestines of laboratory mice.</title>
        <authorList>
            <person name="Navarre W."/>
            <person name="Wong E."/>
            <person name="Huang K."/>
            <person name="Tropini C."/>
            <person name="Ng K."/>
            <person name="Yu B."/>
        </authorList>
    </citation>
    <scope>NUCLEOTIDE SEQUENCE</scope>
    <source>
        <strain evidence="1">NM01_1-7b</strain>
    </source>
</reference>
<comment type="caution">
    <text evidence="1">The sequence shown here is derived from an EMBL/GenBank/DDBJ whole genome shotgun (WGS) entry which is preliminary data.</text>
</comment>
<proteinExistence type="predicted"/>
<accession>A0AC61RYM9</accession>
<evidence type="ECO:0000313" key="1">
    <source>
        <dbReference type="EMBL" id="TGY96937.1"/>
    </source>
</evidence>
<sequence>MLEKIQSVIFDLDGTLVDSMWLWHDIDVEFLEKRGLTLPETYQRDIEGMSFTETAVYTKELFHLSESVEELKEIWNRMAIEKYTYEVPFKPGAEEFLKYCKEHKISVGIATSNSRELVEAVALSLHFDDYIQEIVTACEVKQGKPAPDVYLEAASRLGVQPGRCLVFEDVPMGILAGKHAGMKVCAVEDKFSAAQREEKRELADYYITDYRQVLADR</sequence>
<organism evidence="1 2">
    <name type="scientific">Petralouisia muris</name>
    <dbReference type="NCBI Taxonomy" id="3032872"/>
    <lineage>
        <taxon>Bacteria</taxon>
        <taxon>Bacillati</taxon>
        <taxon>Bacillota</taxon>
        <taxon>Clostridia</taxon>
        <taxon>Lachnospirales</taxon>
        <taxon>Lachnospiraceae</taxon>
        <taxon>Petralouisia</taxon>
    </lineage>
</organism>
<name>A0AC61RYM9_9FIRM</name>
<keyword evidence="2" id="KW-1185">Reference proteome</keyword>
<dbReference type="EMBL" id="SRYA01000011">
    <property type="protein sequence ID" value="TGY96937.1"/>
    <property type="molecule type" value="Genomic_DNA"/>
</dbReference>
<dbReference type="Proteomes" id="UP000304953">
    <property type="component" value="Unassembled WGS sequence"/>
</dbReference>